<organism evidence="7 8">
    <name type="scientific">Paraferrimonas sedimenticola</name>
    <dbReference type="NCBI Taxonomy" id="375674"/>
    <lineage>
        <taxon>Bacteria</taxon>
        <taxon>Pseudomonadati</taxon>
        <taxon>Pseudomonadota</taxon>
        <taxon>Gammaproteobacteria</taxon>
        <taxon>Alteromonadales</taxon>
        <taxon>Ferrimonadaceae</taxon>
        <taxon>Paraferrimonas</taxon>
    </lineage>
</organism>
<dbReference type="Pfam" id="PF04127">
    <property type="entry name" value="DFP"/>
    <property type="match status" value="1"/>
</dbReference>
<comment type="similarity">
    <text evidence="3 4">In the C-terminal section; belongs to the PPC synthetase family.</text>
</comment>
<keyword evidence="3" id="KW-0511">Multifunctional enzyme</keyword>
<feature type="region of interest" description="Phosphopantothenate--cysteine ligase" evidence="3">
    <location>
        <begin position="190"/>
        <end position="398"/>
    </location>
</feature>
<keyword evidence="3 4" id="KW-0436">Ligase</keyword>
<comment type="catalytic activity">
    <reaction evidence="3 4">
        <text>(R)-4'-phosphopantothenate + L-cysteine + CTP = N-[(R)-4-phosphopantothenoyl]-L-cysteine + CMP + diphosphate + H(+)</text>
        <dbReference type="Rhea" id="RHEA:19397"/>
        <dbReference type="ChEBI" id="CHEBI:10986"/>
        <dbReference type="ChEBI" id="CHEBI:15378"/>
        <dbReference type="ChEBI" id="CHEBI:33019"/>
        <dbReference type="ChEBI" id="CHEBI:35235"/>
        <dbReference type="ChEBI" id="CHEBI:37563"/>
        <dbReference type="ChEBI" id="CHEBI:59458"/>
        <dbReference type="ChEBI" id="CHEBI:60377"/>
        <dbReference type="EC" id="6.3.2.5"/>
    </reaction>
</comment>
<dbReference type="PANTHER" id="PTHR14359">
    <property type="entry name" value="HOMO-OLIGOMERIC FLAVIN CONTAINING CYS DECARBOXYLASE FAMILY"/>
    <property type="match status" value="1"/>
</dbReference>
<keyword evidence="8" id="KW-1185">Reference proteome</keyword>
<keyword evidence="3 4" id="KW-0285">Flavoprotein</keyword>
<dbReference type="GO" id="GO:0046872">
    <property type="term" value="F:metal ion binding"/>
    <property type="evidence" value="ECO:0007669"/>
    <property type="project" value="UniProtKB-KW"/>
</dbReference>
<dbReference type="GO" id="GO:0015941">
    <property type="term" value="P:pantothenate catabolic process"/>
    <property type="evidence" value="ECO:0007669"/>
    <property type="project" value="InterPro"/>
</dbReference>
<dbReference type="Pfam" id="PF02441">
    <property type="entry name" value="Flavoprotein"/>
    <property type="match status" value="1"/>
</dbReference>
<reference evidence="7" key="2">
    <citation type="submission" date="2023-01" db="EMBL/GenBank/DDBJ databases">
        <title>Draft genome sequence of Paraferrimonas sedimenticola strain NBRC 101628.</title>
        <authorList>
            <person name="Sun Q."/>
            <person name="Mori K."/>
        </authorList>
    </citation>
    <scope>NUCLEOTIDE SEQUENCE</scope>
    <source>
        <strain evidence="7">NBRC 101628</strain>
    </source>
</reference>
<comment type="pathway">
    <text evidence="3 4">Cofactor biosynthesis; coenzyme A biosynthesis; CoA from (R)-pantothenate: step 3/5.</text>
</comment>
<comment type="cofactor">
    <cofactor evidence="3">
        <name>FMN</name>
        <dbReference type="ChEBI" id="CHEBI:58210"/>
    </cofactor>
    <text evidence="3">Binds 1 FMN per subunit.</text>
</comment>
<dbReference type="GO" id="GO:0015937">
    <property type="term" value="P:coenzyme A biosynthetic process"/>
    <property type="evidence" value="ECO:0007669"/>
    <property type="project" value="UniProtKB-UniRule"/>
</dbReference>
<dbReference type="HAMAP" id="MF_02225">
    <property type="entry name" value="CoaBC"/>
    <property type="match status" value="1"/>
</dbReference>
<dbReference type="GO" id="GO:0010181">
    <property type="term" value="F:FMN binding"/>
    <property type="evidence" value="ECO:0007669"/>
    <property type="project" value="UniProtKB-UniRule"/>
</dbReference>
<dbReference type="SUPFAM" id="SSF102645">
    <property type="entry name" value="CoaB-like"/>
    <property type="match status" value="1"/>
</dbReference>
<evidence type="ECO:0000259" key="6">
    <source>
        <dbReference type="Pfam" id="PF04127"/>
    </source>
</evidence>
<dbReference type="InterPro" id="IPR003382">
    <property type="entry name" value="Flavoprotein"/>
</dbReference>
<dbReference type="Proteomes" id="UP001161422">
    <property type="component" value="Unassembled WGS sequence"/>
</dbReference>
<feature type="active site" description="Proton donor" evidence="3">
    <location>
        <position position="158"/>
    </location>
</feature>
<comment type="function">
    <text evidence="4">Catalyzes two steps in the biosynthesis of coenzyme A. In the first step cysteine is conjugated to 4'-phosphopantothenate to form 4-phosphopantothenoylcysteine, in the latter compound is decarboxylated to form 4'-phosphopantotheine.</text>
</comment>
<dbReference type="EMBL" id="BSNC01000002">
    <property type="protein sequence ID" value="GLP95333.1"/>
    <property type="molecule type" value="Genomic_DNA"/>
</dbReference>
<keyword evidence="1 3" id="KW-0210">Decarboxylase</keyword>
<evidence type="ECO:0000313" key="8">
    <source>
        <dbReference type="Proteomes" id="UP001161422"/>
    </source>
</evidence>
<comment type="pathway">
    <text evidence="3 4">Cofactor biosynthesis; coenzyme A biosynthesis; CoA from (R)-pantothenate: step 2/5.</text>
</comment>
<keyword evidence="2 3" id="KW-0456">Lyase</keyword>
<keyword evidence="3" id="KW-0479">Metal-binding</keyword>
<dbReference type="GO" id="GO:0071513">
    <property type="term" value="C:phosphopantothenoylcysteine decarboxylase complex"/>
    <property type="evidence" value="ECO:0007669"/>
    <property type="project" value="TreeGrafter"/>
</dbReference>
<protein>
    <recommendedName>
        <fullName evidence="3">Coenzyme A biosynthesis bifunctional protein CoaBC</fullName>
    </recommendedName>
    <alternativeName>
        <fullName evidence="3">DNA/pantothenate metabolism flavoprotein</fullName>
    </alternativeName>
    <alternativeName>
        <fullName evidence="3">Phosphopantothenoylcysteine synthetase/decarboxylase</fullName>
        <shortName evidence="3">PPCS-PPCDC</shortName>
    </alternativeName>
    <domain>
        <recommendedName>
            <fullName evidence="3">Phosphopantothenoylcysteine decarboxylase</fullName>
            <shortName evidence="3">PPC decarboxylase</shortName>
            <shortName evidence="3">PPC-DC</shortName>
            <ecNumber evidence="3">4.1.1.36</ecNumber>
        </recommendedName>
        <alternativeName>
            <fullName evidence="3">CoaC</fullName>
        </alternativeName>
    </domain>
    <domain>
        <recommendedName>
            <fullName evidence="3">Phosphopantothenate--cysteine ligase</fullName>
            <ecNumber evidence="3">6.3.2.5</ecNumber>
        </recommendedName>
        <alternativeName>
            <fullName evidence="3">CoaB</fullName>
        </alternativeName>
        <alternativeName>
            <fullName evidence="3">Phosphopantothenoylcysteine synthetase</fullName>
            <shortName evidence="3">PPC synthetase</shortName>
            <shortName evidence="3">PPC-S</shortName>
        </alternativeName>
    </domain>
</protein>
<evidence type="ECO:0000256" key="3">
    <source>
        <dbReference type="HAMAP-Rule" id="MF_02225"/>
    </source>
</evidence>
<name>A0AA37RST8_9GAMM</name>
<feature type="domain" description="DNA/pantothenate metabolism flavoprotein C-terminal" evidence="6">
    <location>
        <begin position="185"/>
        <end position="393"/>
    </location>
</feature>
<feature type="binding site" evidence="3">
    <location>
        <position position="340"/>
    </location>
    <ligand>
        <name>CTP</name>
        <dbReference type="ChEBI" id="CHEBI:37563"/>
    </ligand>
</feature>
<proteinExistence type="inferred from homology"/>
<comment type="similarity">
    <text evidence="3 4">In the N-terminal section; belongs to the HFCD (homo-oligomeric flavin containing Cys decarboxylase) superfamily.</text>
</comment>
<feature type="domain" description="Flavoprotein" evidence="5">
    <location>
        <begin position="6"/>
        <end position="177"/>
    </location>
</feature>
<dbReference type="InterPro" id="IPR036551">
    <property type="entry name" value="Flavin_trans-like"/>
</dbReference>
<keyword evidence="3" id="KW-0460">Magnesium</keyword>
<comment type="cofactor">
    <cofactor evidence="3">
        <name>Mg(2+)</name>
        <dbReference type="ChEBI" id="CHEBI:18420"/>
    </cofactor>
</comment>
<evidence type="ECO:0000256" key="1">
    <source>
        <dbReference type="ARBA" id="ARBA00022793"/>
    </source>
</evidence>
<feature type="binding site" evidence="3">
    <location>
        <position position="336"/>
    </location>
    <ligand>
        <name>CTP</name>
        <dbReference type="ChEBI" id="CHEBI:37563"/>
    </ligand>
</feature>
<dbReference type="RefSeq" id="WP_095506655.1">
    <property type="nucleotide sequence ID" value="NZ_BSNC01000002.1"/>
</dbReference>
<dbReference type="SUPFAM" id="SSF52507">
    <property type="entry name" value="Homo-oligomeric flavin-containing Cys decarboxylases, HFCD"/>
    <property type="match status" value="1"/>
</dbReference>
<dbReference type="Gene3D" id="3.40.50.1950">
    <property type="entry name" value="Flavin prenyltransferase-like"/>
    <property type="match status" value="1"/>
</dbReference>
<feature type="region of interest" description="Phosphopantothenoylcysteine decarboxylase" evidence="3">
    <location>
        <begin position="1"/>
        <end position="189"/>
    </location>
</feature>
<dbReference type="AlphaFoldDB" id="A0AA37RST8"/>
<dbReference type="EC" id="6.3.2.5" evidence="3"/>
<dbReference type="Gene3D" id="3.40.50.10300">
    <property type="entry name" value="CoaB-like"/>
    <property type="match status" value="1"/>
</dbReference>
<gene>
    <name evidence="3 7" type="primary">coaBC</name>
    <name evidence="7" type="ORF">GCM10007895_06390</name>
</gene>
<keyword evidence="3 4" id="KW-0288">FMN</keyword>
<comment type="caution">
    <text evidence="7">The sequence shown here is derived from an EMBL/GenBank/DDBJ whole genome shotgun (WGS) entry which is preliminary data.</text>
</comment>
<sequence length="398" mass="41979">MSLANKKILLGIGGGVAAYKCAELTRQLSKAGAEVRVVMSKSATEFITPLTLQALSGNPVGLDLLDPAAEAAMGHIELAKWANAYVIAPATANLLARMSAGMADELITTAALATDAPVAVCPAMNQQMYRHAATQANLETLKSRGVHIFGPASGEQACGDVGPGRMIEPEQIVEQLQGLFVEPVLNGVSLLITAGPTQEALDPVRYLTNKSSGKMGYALAEQAVALGANVTLVSGPVSLAAPAGVKRISVESAADMHQAVMAEVEAHQVFIGCAAVADYRPVSAAEQKIKKSNAEMSLELVRNPDILADVAKHAKRPFTVGFAAETNDVETYARGKLERKNLDMIAANDVSKAGQGFNADTNALTVYWKDGERALAHGHKRQIARQLLQLIQSHLQSK</sequence>
<feature type="binding site" evidence="3">
    <location>
        <position position="322"/>
    </location>
    <ligand>
        <name>CTP</name>
        <dbReference type="ChEBI" id="CHEBI:37563"/>
    </ligand>
</feature>
<dbReference type="GO" id="GO:0004633">
    <property type="term" value="F:phosphopantothenoylcysteine decarboxylase activity"/>
    <property type="evidence" value="ECO:0007669"/>
    <property type="project" value="UniProtKB-UniRule"/>
</dbReference>
<dbReference type="GO" id="GO:0004632">
    <property type="term" value="F:phosphopantothenate--cysteine ligase activity"/>
    <property type="evidence" value="ECO:0007669"/>
    <property type="project" value="UniProtKB-UniRule"/>
</dbReference>
<dbReference type="InterPro" id="IPR007085">
    <property type="entry name" value="DNA/pantothenate-metab_flavo_C"/>
</dbReference>
<feature type="binding site" evidence="3">
    <location>
        <position position="288"/>
    </location>
    <ligand>
        <name>CTP</name>
        <dbReference type="ChEBI" id="CHEBI:37563"/>
    </ligand>
</feature>
<dbReference type="InterPro" id="IPR035929">
    <property type="entry name" value="CoaB-like_sf"/>
</dbReference>
<dbReference type="EC" id="4.1.1.36" evidence="3"/>
<dbReference type="PANTHER" id="PTHR14359:SF6">
    <property type="entry name" value="PHOSPHOPANTOTHENOYLCYSTEINE DECARBOXYLASE"/>
    <property type="match status" value="1"/>
</dbReference>
<comment type="function">
    <text evidence="3">Catalyzes two sequential steps in the biosynthesis of coenzyme A. In the first step cysteine is conjugated to 4'-phosphopantothenate to form 4-phosphopantothenoylcysteine. In the second step the latter compound is decarboxylated to form 4'-phosphopantotheine.</text>
</comment>
<evidence type="ECO:0000313" key="7">
    <source>
        <dbReference type="EMBL" id="GLP95333.1"/>
    </source>
</evidence>
<dbReference type="InterPro" id="IPR005252">
    <property type="entry name" value="CoaBC"/>
</dbReference>
<feature type="binding site" evidence="3">
    <location>
        <begin position="304"/>
        <end position="307"/>
    </location>
    <ligand>
        <name>CTP</name>
        <dbReference type="ChEBI" id="CHEBI:37563"/>
    </ligand>
</feature>
<reference evidence="7" key="1">
    <citation type="journal article" date="2014" name="Int. J. Syst. Evol. Microbiol.">
        <title>Complete genome sequence of Corynebacterium casei LMG S-19264T (=DSM 44701T), isolated from a smear-ripened cheese.</title>
        <authorList>
            <consortium name="US DOE Joint Genome Institute (JGI-PGF)"/>
            <person name="Walter F."/>
            <person name="Albersmeier A."/>
            <person name="Kalinowski J."/>
            <person name="Ruckert C."/>
        </authorList>
    </citation>
    <scope>NUCLEOTIDE SEQUENCE</scope>
    <source>
        <strain evidence="7">NBRC 101628</strain>
    </source>
</reference>
<feature type="binding site" evidence="3">
    <location>
        <begin position="272"/>
        <end position="274"/>
    </location>
    <ligand>
        <name>CTP</name>
        <dbReference type="ChEBI" id="CHEBI:37563"/>
    </ligand>
</feature>
<feature type="binding site" evidence="3">
    <location>
        <position position="278"/>
    </location>
    <ligand>
        <name>CTP</name>
        <dbReference type="ChEBI" id="CHEBI:37563"/>
    </ligand>
</feature>
<evidence type="ECO:0000259" key="5">
    <source>
        <dbReference type="Pfam" id="PF02441"/>
    </source>
</evidence>
<evidence type="ECO:0000256" key="2">
    <source>
        <dbReference type="ARBA" id="ARBA00023239"/>
    </source>
</evidence>
<comment type="catalytic activity">
    <reaction evidence="3 4">
        <text>N-[(R)-4-phosphopantothenoyl]-L-cysteine + H(+) = (R)-4'-phosphopantetheine + CO2</text>
        <dbReference type="Rhea" id="RHEA:16793"/>
        <dbReference type="ChEBI" id="CHEBI:15378"/>
        <dbReference type="ChEBI" id="CHEBI:16526"/>
        <dbReference type="ChEBI" id="CHEBI:59458"/>
        <dbReference type="ChEBI" id="CHEBI:61723"/>
        <dbReference type="EC" id="4.1.1.36"/>
    </reaction>
</comment>
<evidence type="ECO:0000256" key="4">
    <source>
        <dbReference type="RuleBase" id="RU364078"/>
    </source>
</evidence>
<accession>A0AA37RST8</accession>
<dbReference type="NCBIfam" id="TIGR00521">
    <property type="entry name" value="coaBC_dfp"/>
    <property type="match status" value="1"/>
</dbReference>